<dbReference type="EMBL" id="JAHRIO010031307">
    <property type="protein sequence ID" value="MEQ2168633.1"/>
    <property type="molecule type" value="Genomic_DNA"/>
</dbReference>
<keyword evidence="2" id="KW-1185">Reference proteome</keyword>
<dbReference type="Proteomes" id="UP001476798">
    <property type="component" value="Unassembled WGS sequence"/>
</dbReference>
<proteinExistence type="predicted"/>
<accession>A0ABV0NB84</accession>
<name>A0ABV0NB84_9TELE</name>
<comment type="caution">
    <text evidence="1">The sequence shown here is derived from an EMBL/GenBank/DDBJ whole genome shotgun (WGS) entry which is preliminary data.</text>
</comment>
<evidence type="ECO:0000313" key="1">
    <source>
        <dbReference type="EMBL" id="MEQ2168633.1"/>
    </source>
</evidence>
<protein>
    <submittedName>
        <fullName evidence="1">Uncharacterized protein</fullName>
    </submittedName>
</protein>
<evidence type="ECO:0000313" key="2">
    <source>
        <dbReference type="Proteomes" id="UP001476798"/>
    </source>
</evidence>
<gene>
    <name evidence="1" type="ORF">GOODEAATRI_016809</name>
</gene>
<reference evidence="1 2" key="1">
    <citation type="submission" date="2021-06" db="EMBL/GenBank/DDBJ databases">
        <authorList>
            <person name="Palmer J.M."/>
        </authorList>
    </citation>
    <scope>NUCLEOTIDE SEQUENCE [LARGE SCALE GENOMIC DNA]</scope>
    <source>
        <strain evidence="1 2">GA_2019</strain>
        <tissue evidence="1">Muscle</tissue>
    </source>
</reference>
<sequence>MRITSSAQGVLTTFEIIHGRHYNIPDLEKELKDPQPDRTLADYIRKTIKSREIQSANNLPNDVFDTPQTSSDVKDGDWWFSQLLLLLGYIKVGQSILSPDARQ</sequence>
<organism evidence="1 2">
    <name type="scientific">Goodea atripinnis</name>
    <dbReference type="NCBI Taxonomy" id="208336"/>
    <lineage>
        <taxon>Eukaryota</taxon>
        <taxon>Metazoa</taxon>
        <taxon>Chordata</taxon>
        <taxon>Craniata</taxon>
        <taxon>Vertebrata</taxon>
        <taxon>Euteleostomi</taxon>
        <taxon>Actinopterygii</taxon>
        <taxon>Neopterygii</taxon>
        <taxon>Teleostei</taxon>
        <taxon>Neoteleostei</taxon>
        <taxon>Acanthomorphata</taxon>
        <taxon>Ovalentaria</taxon>
        <taxon>Atherinomorphae</taxon>
        <taxon>Cyprinodontiformes</taxon>
        <taxon>Goodeidae</taxon>
        <taxon>Goodea</taxon>
    </lineage>
</organism>